<feature type="domain" description="C2" evidence="1">
    <location>
        <begin position="844"/>
        <end position="958"/>
    </location>
</feature>
<dbReference type="InterPro" id="IPR000008">
    <property type="entry name" value="C2_dom"/>
</dbReference>
<dbReference type="PANTHER" id="PTHR45761:SF1">
    <property type="entry name" value="EXTENDED SYNAPTOTAGMIN-LIKE PROTEIN 2, ISOFORM C"/>
    <property type="match status" value="1"/>
</dbReference>
<dbReference type="Pfam" id="PF00168">
    <property type="entry name" value="C2"/>
    <property type="match status" value="4"/>
</dbReference>
<organism evidence="2">
    <name type="scientific">Trypanosoma brucei equiperdum</name>
    <dbReference type="NCBI Taxonomy" id="630700"/>
    <lineage>
        <taxon>Eukaryota</taxon>
        <taxon>Discoba</taxon>
        <taxon>Euglenozoa</taxon>
        <taxon>Kinetoplastea</taxon>
        <taxon>Metakinetoplastina</taxon>
        <taxon>Trypanosomatida</taxon>
        <taxon>Trypanosomatidae</taxon>
        <taxon>Trypanosoma</taxon>
    </lineage>
</organism>
<dbReference type="PANTHER" id="PTHR45761">
    <property type="entry name" value="EXTENDED SYNAPTOTAGMIN-LIKE PROTEIN 2, ISOFORM C"/>
    <property type="match status" value="1"/>
</dbReference>
<evidence type="ECO:0000259" key="1">
    <source>
        <dbReference type="PROSITE" id="PS50004"/>
    </source>
</evidence>
<dbReference type="PROSITE" id="PS50004">
    <property type="entry name" value="C2"/>
    <property type="match status" value="2"/>
</dbReference>
<evidence type="ECO:0000313" key="2">
    <source>
        <dbReference type="EMBL" id="RHW69294.1"/>
    </source>
</evidence>
<comment type="caution">
    <text evidence="2">The sequence shown here is derived from an EMBL/GenBank/DDBJ whole genome shotgun (WGS) entry which is preliminary data.</text>
</comment>
<dbReference type="Gene3D" id="2.60.40.150">
    <property type="entry name" value="C2 domain"/>
    <property type="match status" value="3"/>
</dbReference>
<dbReference type="EMBL" id="QSBY01000010">
    <property type="protein sequence ID" value="RHW69294.1"/>
    <property type="molecule type" value="Genomic_DNA"/>
</dbReference>
<accession>A0A3L6KY46</accession>
<gene>
    <name evidence="2" type="ORF">DPX39_100104100</name>
</gene>
<dbReference type="InterPro" id="IPR051634">
    <property type="entry name" value="Extended_Synaptotagmin"/>
</dbReference>
<feature type="domain" description="C2" evidence="1">
    <location>
        <begin position="576"/>
        <end position="693"/>
    </location>
</feature>
<sequence>MSKLLITLHGCHIMHSPGLSTVSPRVLIVVDGVYEFVAHGKANTFTSYFNELFTVGYIDRLTVVEVLVYNSSTTGCGDYNEQQLLGTCRLSTVWLFQGKTPKQRRHVLANDAGIAGTVELTLMLDTSREGKGSFEEETNEWCASRLVRFLMHNDKGRLRDVDLLLSTMETNGAPLRPLASPQKCAAASSESSRSSCAAFEELMRNLCEEYHCEEPPQCRVRVALECCTSLEESDKHHSSNVIVVFRSTAEEFVSPSKPYTSNPVWGSALGTATFDVCNPEDFVLDVIVYRITSSSGYVEVGRAQIRVYMLTTEYSSKRQYFIFRHDSYITPCVTGAVHITIKPLGFGLSPKDAGGTADLFHARLNRFFYRYDRRRLQEVDIILYSRRNKLDELMDELEVYYGREPGTAVLCLTVEEVQSLLHVASTDLDGEDVVVVVTMGSQSNRTDAKRVTANSRIVFGNAFQIDVVRETDMIRFEVVKAGCEDVVYGSVDFTCLRIQKGVENTRTLYLVGAAGTEKAFLSGTITVTFFSENLGQSYTADTESECMYAGRLRRYACQHAPEKLHLVDVAVATVFDTEGLMKEMSRDYGEENPTYVLYMTVLGCRKLRKRFGFTMSAYVVARMGVDRYETRVVRNSTKPDYFEFFEFFIDQFAHTELTLVVMDQYDMGTDKEVGRTVIPLENAIPEHQYNLWLPLMKDGCSNCGFVGVKFVVKDLQLRDSLCDHVKAGTFSERCGPRQEELTSPNESRRTTGVTNFSNALYHLFGGWGKRIFRAPRWQSWRDESSKGFSKLKVSEGVSGCEHGSDHPVLANIIDDGIYSASEFLRPRTARTAPKLLSNLLVKQRARHTLVPQTPNSTTGRRFLHVHLHYCDDLEERRLVPPSPCVMLATLRTTYISRTAFETCSPRYDDVFHFPITCPDEDFLTITVMTDTPYGRKTLGFCMLSIKNVCYGMPQTRYVALVVAPHGSVAQQRGVVCLSLLSENFGVAVPPPLGRECSFRQWLQSILVKYAPTELHRLEWYVGEYSVKDNREVEGFFVTNTYKRRGKEEVNVHISVETVSNLHCDGLVVASGSCSMTAELGGRTVCRIPAVEGSNGFFNISGEFDVTIPQPLTQTLRLLVSVKAGSKRSHGECVISFADVHRKAARGQAHYIVEGPGLPSASPIGYVTVSMSCDRCGRVGTPSDYADRSLYTRMRDYYYYYIRERLHVVNVTYSKKVDVDNHLRKLVEVYGPEPSTRQLHLEIVQCNFPGIADGTPYFALEVGLLQYRTVPVADNPDSHFKGSFDIHLGLPEKDELNLIVFMSRACELLDVEVGRTLIPLRNVVCGKKMLFRLPLVRQAQTKYAKIHGSVEVLLYTNDFGLPSEQQRHALHHSLCDRVQWEVSHSNPKDIHRIPNFLAGIQVQSGWVSGQMECRSLPRPGSASDNAIRVLFLGFQCLPEKGVYIKVKLDGCKKLLRTGDLSGKRLACVNEEFTIEGSAVLKNTVFTLKLAESKTNESRVLCYCDFTLADCPPGCVSRKWLRLFDDRGRSMGQLGIQVDVPASSSSFFSRSSSNRSHHDVERVTDDVVSLLQKYLPQGLRRLDLIINHSDNVSAVHRVLRKELAPKVQATIYCQVQQIRLRTPARIYPRVEFSSADEVQYVTERTYGECMVDSNTPSRKRGAVYLHFSSVRLDVNGADALRISVHDGEAREGCEKLGSVVLSLRALLTPKLYGTNEILRVPLVKLWRTGIKTRAVVAGTITFHLSIPIFERYPAALCLSEIFPCAVDRDVIRCYFNKISSVLRCHDTGSLVDIHRKVFEELVVKPNGSVELRNFLHQLAERWGVDVSSLDATSPDWSFC</sequence>
<dbReference type="Proteomes" id="UP000266743">
    <property type="component" value="Chromosome 10"/>
</dbReference>
<protein>
    <submittedName>
        <fullName evidence="2">Putative C2 domain protein</fullName>
    </submittedName>
</protein>
<dbReference type="SUPFAM" id="SSF49562">
    <property type="entry name" value="C2 domain (Calcium/lipid-binding domain, CaLB)"/>
    <property type="match status" value="4"/>
</dbReference>
<dbReference type="InterPro" id="IPR035892">
    <property type="entry name" value="C2_domain_sf"/>
</dbReference>
<reference evidence="2" key="1">
    <citation type="submission" date="2018-09" db="EMBL/GenBank/DDBJ databases">
        <title>whole genome sequence of T. equiperdum IVM-t1 strain.</title>
        <authorList>
            <person name="Suganuma K."/>
        </authorList>
    </citation>
    <scope>NUCLEOTIDE SEQUENCE [LARGE SCALE GENOMIC DNA]</scope>
    <source>
        <strain evidence="2">IVM-t1</strain>
    </source>
</reference>
<proteinExistence type="predicted"/>
<dbReference type="CDD" id="cd00030">
    <property type="entry name" value="C2"/>
    <property type="match status" value="3"/>
</dbReference>
<name>A0A3L6KY46_9TRYP</name>
<dbReference type="SMART" id="SM00239">
    <property type="entry name" value="C2"/>
    <property type="match status" value="5"/>
</dbReference>